<keyword evidence="3" id="KW-1185">Reference proteome</keyword>
<feature type="compositionally biased region" description="Gly residues" evidence="1">
    <location>
        <begin position="69"/>
        <end position="79"/>
    </location>
</feature>
<accession>A0ABN3FDV9</accession>
<name>A0ABN3FDV9_9ACTN</name>
<reference evidence="2 3" key="1">
    <citation type="journal article" date="2019" name="Int. J. Syst. Evol. Microbiol.">
        <title>The Global Catalogue of Microorganisms (GCM) 10K type strain sequencing project: providing services to taxonomists for standard genome sequencing and annotation.</title>
        <authorList>
            <consortium name="The Broad Institute Genomics Platform"/>
            <consortium name="The Broad Institute Genome Sequencing Center for Infectious Disease"/>
            <person name="Wu L."/>
            <person name="Ma J."/>
        </authorList>
    </citation>
    <scope>NUCLEOTIDE SEQUENCE [LARGE SCALE GENOMIC DNA]</scope>
    <source>
        <strain evidence="2 3">JCM 6238</strain>
    </source>
</reference>
<protein>
    <submittedName>
        <fullName evidence="2">Uncharacterized protein</fullName>
    </submittedName>
</protein>
<proteinExistence type="predicted"/>
<feature type="region of interest" description="Disordered" evidence="1">
    <location>
        <begin position="29"/>
        <end position="79"/>
    </location>
</feature>
<dbReference type="EMBL" id="BAAASX010000002">
    <property type="protein sequence ID" value="GAA2327640.1"/>
    <property type="molecule type" value="Genomic_DNA"/>
</dbReference>
<evidence type="ECO:0000256" key="1">
    <source>
        <dbReference type="SAM" id="MobiDB-lite"/>
    </source>
</evidence>
<evidence type="ECO:0000313" key="2">
    <source>
        <dbReference type="EMBL" id="GAA2327640.1"/>
    </source>
</evidence>
<organism evidence="2 3">
    <name type="scientific">Glycomyces rutgersensis</name>
    <dbReference type="NCBI Taxonomy" id="58115"/>
    <lineage>
        <taxon>Bacteria</taxon>
        <taxon>Bacillati</taxon>
        <taxon>Actinomycetota</taxon>
        <taxon>Actinomycetes</taxon>
        <taxon>Glycomycetales</taxon>
        <taxon>Glycomycetaceae</taxon>
        <taxon>Glycomyces</taxon>
    </lineage>
</organism>
<gene>
    <name evidence="2" type="ORF">GCM10010403_18310</name>
</gene>
<comment type="caution">
    <text evidence="2">The sequence shown here is derived from an EMBL/GenBank/DDBJ whole genome shotgun (WGS) entry which is preliminary data.</text>
</comment>
<evidence type="ECO:0000313" key="3">
    <source>
        <dbReference type="Proteomes" id="UP001501584"/>
    </source>
</evidence>
<dbReference type="Proteomes" id="UP001501584">
    <property type="component" value="Unassembled WGS sequence"/>
</dbReference>
<sequence>MRDMGASIAESPPNRKNRRIILFYRVKKTGPSGSGRSVQLHCPAGRPLAASGTTANRPPDPHIALADRPGGGPPGRSNP</sequence>